<dbReference type="OrthoDB" id="1912480at2759"/>
<comment type="similarity">
    <text evidence="3">Belongs to the HARBI1 family.</text>
</comment>
<evidence type="ECO:0000259" key="9">
    <source>
        <dbReference type="Pfam" id="PF13359"/>
    </source>
</evidence>
<evidence type="ECO:0000256" key="4">
    <source>
        <dbReference type="ARBA" id="ARBA00022722"/>
    </source>
</evidence>
<evidence type="ECO:0000256" key="3">
    <source>
        <dbReference type="ARBA" id="ARBA00006958"/>
    </source>
</evidence>
<evidence type="ECO:0000313" key="11">
    <source>
        <dbReference type="RefSeq" id="XP_041442150.1"/>
    </source>
</evidence>
<dbReference type="InterPro" id="IPR027806">
    <property type="entry name" value="HARBI1_dom"/>
</dbReference>
<proteinExistence type="inferred from homology"/>
<dbReference type="PANTHER" id="PTHR22930:SF269">
    <property type="entry name" value="NUCLEASE HARBI1-LIKE PROTEIN"/>
    <property type="match status" value="1"/>
</dbReference>
<dbReference type="GeneID" id="121401476"/>
<sequence length="463" mass="53294">MAIVICCSDLKERHLQEATVIPQCHAKLARHVHAENGSRLFVRRVVSVACCLCRVLSQRRVVSCFIMEDELAVLFMLIYLYYFLLQEERKKRAAARKYWVHPITSQRLKNGQFHILYSELRRYPEKFQKFFRMSTSSFDELLTILTPGLSHDHTLMRDPISPEERLCLTLRFLATGQSFSSLYFQFLIGRSTISKIVRETCMLMWSELRRLVMPVPDENAWLRIAEDFQQKTNFPNCLGALDGKHIRVTLPIKSGSKYFNYKKYFSIVLMAVVDANYCFTLIDVGAYGSTGDASAFRNSSFGRRLSEGALQLPPPKPLPGTAGPCMPYVFVGDEAFGLTENIMRPYPGSQRAIQKRVFNYRLSRARRMVECAFGILSNKWRVFHTAIQLEPDFVDNVIKAGCVLHNFVRLRDGYNYQDTLTDDIPDIDWAPVRGPTGGMRVRDHLANYFMSPDGSVPWQLNRM</sequence>
<comment type="cofactor">
    <cofactor evidence="1">
        <name>a divalent metal cation</name>
        <dbReference type="ChEBI" id="CHEBI:60240"/>
    </cofactor>
</comment>
<evidence type="ECO:0000256" key="8">
    <source>
        <dbReference type="SAM" id="Phobius"/>
    </source>
</evidence>
<evidence type="ECO:0000313" key="10">
    <source>
        <dbReference type="Proteomes" id="UP000186698"/>
    </source>
</evidence>
<name>A0A8J1MM69_XENLA</name>
<feature type="domain" description="DDE Tnp4" evidence="9">
    <location>
        <begin position="241"/>
        <end position="406"/>
    </location>
</feature>
<dbReference type="GO" id="GO:0005634">
    <property type="term" value="C:nucleus"/>
    <property type="evidence" value="ECO:0007669"/>
    <property type="project" value="UniProtKB-SubCell"/>
</dbReference>
<comment type="subcellular location">
    <subcellularLocation>
        <location evidence="2">Nucleus</location>
    </subcellularLocation>
</comment>
<keyword evidence="6" id="KW-0378">Hydrolase</keyword>
<dbReference type="Proteomes" id="UP000186698">
    <property type="component" value="Chromosome 3L"/>
</dbReference>
<keyword evidence="8" id="KW-1133">Transmembrane helix</keyword>
<dbReference type="PANTHER" id="PTHR22930">
    <property type="match status" value="1"/>
</dbReference>
<gene>
    <name evidence="11" type="primary">LOC121401476</name>
</gene>
<dbReference type="GO" id="GO:0016787">
    <property type="term" value="F:hydrolase activity"/>
    <property type="evidence" value="ECO:0007669"/>
    <property type="project" value="UniProtKB-KW"/>
</dbReference>
<keyword evidence="4" id="KW-0540">Nuclease</keyword>
<dbReference type="InterPro" id="IPR045249">
    <property type="entry name" value="HARBI1-like"/>
</dbReference>
<organism evidence="10 11">
    <name type="scientific">Xenopus laevis</name>
    <name type="common">African clawed frog</name>
    <dbReference type="NCBI Taxonomy" id="8355"/>
    <lineage>
        <taxon>Eukaryota</taxon>
        <taxon>Metazoa</taxon>
        <taxon>Chordata</taxon>
        <taxon>Craniata</taxon>
        <taxon>Vertebrata</taxon>
        <taxon>Euteleostomi</taxon>
        <taxon>Amphibia</taxon>
        <taxon>Batrachia</taxon>
        <taxon>Anura</taxon>
        <taxon>Pipoidea</taxon>
        <taxon>Pipidae</taxon>
        <taxon>Xenopodinae</taxon>
        <taxon>Xenopus</taxon>
        <taxon>Xenopus</taxon>
    </lineage>
</organism>
<evidence type="ECO:0000256" key="6">
    <source>
        <dbReference type="ARBA" id="ARBA00022801"/>
    </source>
</evidence>
<dbReference type="GO" id="GO:0004518">
    <property type="term" value="F:nuclease activity"/>
    <property type="evidence" value="ECO:0007669"/>
    <property type="project" value="UniProtKB-KW"/>
</dbReference>
<evidence type="ECO:0000256" key="2">
    <source>
        <dbReference type="ARBA" id="ARBA00004123"/>
    </source>
</evidence>
<keyword evidence="8" id="KW-0472">Membrane</keyword>
<reference evidence="11" key="1">
    <citation type="submission" date="2025-08" db="UniProtKB">
        <authorList>
            <consortium name="RefSeq"/>
        </authorList>
    </citation>
    <scope>IDENTIFICATION</scope>
    <source>
        <strain evidence="11">J_2021</strain>
        <tissue evidence="11">Erythrocytes</tissue>
    </source>
</reference>
<evidence type="ECO:0000256" key="5">
    <source>
        <dbReference type="ARBA" id="ARBA00022723"/>
    </source>
</evidence>
<evidence type="ECO:0000256" key="1">
    <source>
        <dbReference type="ARBA" id="ARBA00001968"/>
    </source>
</evidence>
<dbReference type="RefSeq" id="XP_041442150.1">
    <property type="nucleotide sequence ID" value="XM_041586216.1"/>
</dbReference>
<dbReference type="AlphaFoldDB" id="A0A8J1MM69"/>
<accession>A0A8J1MM69</accession>
<protein>
    <submittedName>
        <fullName evidence="11">Protein ALP1-like</fullName>
    </submittedName>
</protein>
<dbReference type="KEGG" id="xla:121401476"/>
<evidence type="ECO:0000256" key="7">
    <source>
        <dbReference type="ARBA" id="ARBA00023242"/>
    </source>
</evidence>
<feature type="transmembrane region" description="Helical" evidence="8">
    <location>
        <begin position="64"/>
        <end position="84"/>
    </location>
</feature>
<dbReference type="Pfam" id="PF13359">
    <property type="entry name" value="DDE_Tnp_4"/>
    <property type="match status" value="1"/>
</dbReference>
<dbReference type="GO" id="GO:0046872">
    <property type="term" value="F:metal ion binding"/>
    <property type="evidence" value="ECO:0007669"/>
    <property type="project" value="UniProtKB-KW"/>
</dbReference>
<keyword evidence="8" id="KW-0812">Transmembrane</keyword>
<keyword evidence="10" id="KW-1185">Reference proteome</keyword>
<keyword evidence="5" id="KW-0479">Metal-binding</keyword>
<keyword evidence="7" id="KW-0539">Nucleus</keyword>